<dbReference type="KEGG" id="geo:Geob_2468"/>
<evidence type="ECO:0000313" key="2">
    <source>
        <dbReference type="EMBL" id="ACM20821.1"/>
    </source>
</evidence>
<dbReference type="STRING" id="316067.Geob_2468"/>
<dbReference type="Gene3D" id="3.30.420.130">
    <property type="entry name" value="Dinitrogenase iron-molybdenum cofactor biosynthesis domain"/>
    <property type="match status" value="1"/>
</dbReference>
<dbReference type="RefSeq" id="WP_012647550.1">
    <property type="nucleotide sequence ID" value="NC_011979.1"/>
</dbReference>
<protein>
    <submittedName>
        <fullName evidence="2">Nitrogenase molybdenum-iron cofactor biosynthesis protein NifB/NifX-related protein</fullName>
    </submittedName>
</protein>
<dbReference type="HOGENOM" id="CLU_1967386_0_0_7"/>
<gene>
    <name evidence="2" type="ordered locus">Geob_2468</name>
</gene>
<reference evidence="2 3" key="1">
    <citation type="submission" date="2009-01" db="EMBL/GenBank/DDBJ databases">
        <title>Complete sequence of Geobacter sp. FRC-32.</title>
        <authorList>
            <consortium name="US DOE Joint Genome Institute"/>
            <person name="Lucas S."/>
            <person name="Copeland A."/>
            <person name="Lapidus A."/>
            <person name="Glavina del Rio T."/>
            <person name="Dalin E."/>
            <person name="Tice H."/>
            <person name="Bruce D."/>
            <person name="Goodwin L."/>
            <person name="Pitluck S."/>
            <person name="Saunders E."/>
            <person name="Brettin T."/>
            <person name="Detter J.C."/>
            <person name="Han C."/>
            <person name="Larimer F."/>
            <person name="Land M."/>
            <person name="Hauser L."/>
            <person name="Kyrpides N."/>
            <person name="Ovchinnikova G."/>
            <person name="Kostka J."/>
            <person name="Richardson P."/>
        </authorList>
    </citation>
    <scope>NUCLEOTIDE SEQUENCE [LARGE SCALE GENOMIC DNA]</scope>
    <source>
        <strain evidence="3">DSM 22248 / JCM 15807 / FRC-32</strain>
    </source>
</reference>
<feature type="domain" description="Dinitrogenase iron-molybdenum cofactor biosynthesis" evidence="1">
    <location>
        <begin position="13"/>
        <end position="110"/>
    </location>
</feature>
<dbReference type="InterPro" id="IPR003731">
    <property type="entry name" value="Di-Nase_FeMo-co_biosynth"/>
</dbReference>
<evidence type="ECO:0000313" key="3">
    <source>
        <dbReference type="Proteomes" id="UP000007721"/>
    </source>
</evidence>
<dbReference type="InterPro" id="IPR036105">
    <property type="entry name" value="DiNase_FeMo-co_biosyn_sf"/>
</dbReference>
<organism evidence="2 3">
    <name type="scientific">Geotalea daltonii (strain DSM 22248 / JCM 15807 / FRC-32)</name>
    <name type="common">Geobacter daltonii</name>
    <dbReference type="NCBI Taxonomy" id="316067"/>
    <lineage>
        <taxon>Bacteria</taxon>
        <taxon>Pseudomonadati</taxon>
        <taxon>Thermodesulfobacteriota</taxon>
        <taxon>Desulfuromonadia</taxon>
        <taxon>Geobacterales</taxon>
        <taxon>Geobacteraceae</taxon>
        <taxon>Geotalea</taxon>
    </lineage>
</organism>
<keyword evidence="3" id="KW-1185">Reference proteome</keyword>
<proteinExistence type="predicted"/>
<dbReference type="SUPFAM" id="SSF53146">
    <property type="entry name" value="Nitrogenase accessory factor-like"/>
    <property type="match status" value="1"/>
</dbReference>
<accession>B9M041</accession>
<name>B9M041_GEODF</name>
<dbReference type="AlphaFoldDB" id="B9M041"/>
<sequence length="127" mass="13493">MSWVRVAVASTDGIAIDQSLQEVSSFSIYDVAVEGPRFVETRKAAGASALPGPGGEPTGLSMDEFLDIISDCSLLVVRSLGVEAGGKIQIGWLTVYEADMQVEKALKRFSSSPLIKNLFGNKADPTD</sequence>
<dbReference type="Pfam" id="PF02579">
    <property type="entry name" value="Nitro_FeMo-Co"/>
    <property type="match status" value="1"/>
</dbReference>
<dbReference type="Proteomes" id="UP000007721">
    <property type="component" value="Chromosome"/>
</dbReference>
<evidence type="ECO:0000259" key="1">
    <source>
        <dbReference type="Pfam" id="PF02579"/>
    </source>
</evidence>
<dbReference type="EMBL" id="CP001390">
    <property type="protein sequence ID" value="ACM20821.1"/>
    <property type="molecule type" value="Genomic_DNA"/>
</dbReference>